<proteinExistence type="predicted"/>
<keyword evidence="1" id="KW-0812">Transmembrane</keyword>
<name>A0A0A0EIQ2_9RHOB</name>
<accession>A0A0A0EIQ2</accession>
<evidence type="ECO:0000313" key="3">
    <source>
        <dbReference type="Proteomes" id="UP000030004"/>
    </source>
</evidence>
<dbReference type="OrthoDB" id="1442233at2"/>
<dbReference type="Pfam" id="PF20358">
    <property type="entry name" value="DUF6653"/>
    <property type="match status" value="1"/>
</dbReference>
<feature type="transmembrane region" description="Helical" evidence="1">
    <location>
        <begin position="128"/>
        <end position="146"/>
    </location>
</feature>
<dbReference type="InterPro" id="IPR046595">
    <property type="entry name" value="DUF6653"/>
</dbReference>
<evidence type="ECO:0000313" key="2">
    <source>
        <dbReference type="EMBL" id="KGM49993.1"/>
    </source>
</evidence>
<dbReference type="AlphaFoldDB" id="A0A0A0EIQ2"/>
<keyword evidence="1" id="KW-1133">Transmembrane helix</keyword>
<dbReference type="Proteomes" id="UP000030004">
    <property type="component" value="Unassembled WGS sequence"/>
</dbReference>
<comment type="caution">
    <text evidence="2">The sequence shown here is derived from an EMBL/GenBank/DDBJ whole genome shotgun (WGS) entry which is preliminary data.</text>
</comment>
<dbReference type="STRING" id="1461694.ATO9_00350"/>
<keyword evidence="1" id="KW-0472">Membrane</keyword>
<gene>
    <name evidence="2" type="ORF">ATO9_00350</name>
</gene>
<dbReference type="EMBL" id="AQQX01000001">
    <property type="protein sequence ID" value="KGM49993.1"/>
    <property type="molecule type" value="Genomic_DNA"/>
</dbReference>
<organism evidence="2 3">
    <name type="scientific">Pseudooceanicola atlanticus</name>
    <dbReference type="NCBI Taxonomy" id="1461694"/>
    <lineage>
        <taxon>Bacteria</taxon>
        <taxon>Pseudomonadati</taxon>
        <taxon>Pseudomonadota</taxon>
        <taxon>Alphaproteobacteria</taxon>
        <taxon>Rhodobacterales</taxon>
        <taxon>Paracoccaceae</taxon>
        <taxon>Pseudooceanicola</taxon>
    </lineage>
</organism>
<sequence>MKLIEGMQSAMGLDRTGWARHANPWSVYTRYSVLPLFVLAVWSRDWLGWGALIPVILVVIWARVNPHLFPPPASTRSWASRAVMGERVWINRARVPIPQAHAKWALGLSVLNGCGLIPLTYGLIAKDAGWTACGMAIILIGKSWFLDRMTRLFDDMSDHDTYRDWLK</sequence>
<feature type="transmembrane region" description="Helical" evidence="1">
    <location>
        <begin position="46"/>
        <end position="64"/>
    </location>
</feature>
<keyword evidence="3" id="KW-1185">Reference proteome</keyword>
<protein>
    <submittedName>
        <fullName evidence="2">Uncharacterized protein</fullName>
    </submittedName>
</protein>
<evidence type="ECO:0000256" key="1">
    <source>
        <dbReference type="SAM" id="Phobius"/>
    </source>
</evidence>
<dbReference type="eggNOG" id="ENOG5031AB2">
    <property type="taxonomic scope" value="Bacteria"/>
</dbReference>
<dbReference type="RefSeq" id="WP_052418010.1">
    <property type="nucleotide sequence ID" value="NZ_AQQX01000001.1"/>
</dbReference>
<reference evidence="2 3" key="1">
    <citation type="journal article" date="2015" name="Antonie Van Leeuwenhoek">
        <title>Pseudooceanicola atlanticus gen. nov. sp. nov., isolated from surface seawater of the Atlantic Ocean and reclassification of Oceanicola batsensis, Oceanicola marinus, Oceanicola nitratireducens, Oceanicola nanhaiensis, Oceanicola antarcticus and Oceanicola flagellatus, as Pseudooceanicola batsensis comb. nov., Pseudooceanicola marinus comb. nov., Pseudooceanicola nitratireducens comb. nov., Pseudooceanicola nanhaiensis comb. nov., Pseudooceanicola antarcticus comb. nov., and Pseudooceanicola flagellatus comb. nov.</title>
        <authorList>
            <person name="Lai Q."/>
            <person name="Li G."/>
            <person name="Liu X."/>
            <person name="Du Y."/>
            <person name="Sun F."/>
            <person name="Shao Z."/>
        </authorList>
    </citation>
    <scope>NUCLEOTIDE SEQUENCE [LARGE SCALE GENOMIC DNA]</scope>
    <source>
        <strain evidence="2 3">22II-s11g</strain>
    </source>
</reference>